<keyword evidence="2" id="KW-1185">Reference proteome</keyword>
<protein>
    <recommendedName>
        <fullName evidence="3">DUF4352 domain-containing protein</fullName>
    </recommendedName>
</protein>
<gene>
    <name evidence="1" type="ORF">H7U12_17070</name>
</gene>
<accession>A0ABR6VW85</accession>
<evidence type="ECO:0000313" key="2">
    <source>
        <dbReference type="Proteomes" id="UP000659698"/>
    </source>
</evidence>
<comment type="caution">
    <text evidence="1">The sequence shown here is derived from an EMBL/GenBank/DDBJ whole genome shotgun (WGS) entry which is preliminary data.</text>
</comment>
<dbReference type="PROSITE" id="PS51257">
    <property type="entry name" value="PROKAR_LIPOPROTEIN"/>
    <property type="match status" value="1"/>
</dbReference>
<evidence type="ECO:0008006" key="3">
    <source>
        <dbReference type="Google" id="ProtNLM"/>
    </source>
</evidence>
<dbReference type="RefSeq" id="WP_186640252.1">
    <property type="nucleotide sequence ID" value="NZ_JACOAF010000041.1"/>
</dbReference>
<proteinExistence type="predicted"/>
<dbReference type="Proteomes" id="UP000659698">
    <property type="component" value="Unassembled WGS sequence"/>
</dbReference>
<name>A0ABR6VW85_9BACT</name>
<organism evidence="1 2">
    <name type="scientific">Rufibacter sediminis</name>
    <dbReference type="NCBI Taxonomy" id="2762756"/>
    <lineage>
        <taxon>Bacteria</taxon>
        <taxon>Pseudomonadati</taxon>
        <taxon>Bacteroidota</taxon>
        <taxon>Cytophagia</taxon>
        <taxon>Cytophagales</taxon>
        <taxon>Hymenobacteraceae</taxon>
        <taxon>Rufibacter</taxon>
    </lineage>
</organism>
<evidence type="ECO:0000313" key="1">
    <source>
        <dbReference type="EMBL" id="MBC3541409.1"/>
    </source>
</evidence>
<dbReference type="EMBL" id="JACOAF010000041">
    <property type="protein sequence ID" value="MBC3541409.1"/>
    <property type="molecule type" value="Genomic_DNA"/>
</dbReference>
<reference evidence="1 2" key="1">
    <citation type="journal article" date="2019" name="Int. J. Syst. Evol. Microbiol.">
        <title>Rufibacter sediminis sp. nov., isolated from freshwater lake sediment.</title>
        <authorList>
            <person name="Qu J.H."/>
            <person name="Zhang L.J."/>
            <person name="Fu Y.H."/>
            <person name="Li H.F."/>
        </authorList>
    </citation>
    <scope>NUCLEOTIDE SEQUENCE [LARGE SCALE GENOMIC DNA]</scope>
    <source>
        <strain evidence="1 2">H-1</strain>
    </source>
</reference>
<sequence>MKKNQFILVAVYILTASCVDPNYKQGSTNGTIEENQYSTEEQLGNENQGEPQKQGKPMKVEEFKRFYGSVDPDKLISLEESRTVYDADFNATVKIKVKNNTKESIKAYEVYAEELGFSKKIKAKINGGVTHSASFRITNQETSGSIYFVISKVIFSDGTMVNLSH</sequence>